<keyword evidence="2" id="KW-1185">Reference proteome</keyword>
<evidence type="ECO:0000313" key="1">
    <source>
        <dbReference type="EMBL" id="MEQ2305991.1"/>
    </source>
</evidence>
<protein>
    <submittedName>
        <fullName evidence="1">Uncharacterized protein</fullName>
    </submittedName>
</protein>
<proteinExistence type="predicted"/>
<reference evidence="1 2" key="1">
    <citation type="submission" date="2021-06" db="EMBL/GenBank/DDBJ databases">
        <authorList>
            <person name="Palmer J.M."/>
        </authorList>
    </citation>
    <scope>NUCLEOTIDE SEQUENCE [LARGE SCALE GENOMIC DNA]</scope>
    <source>
        <strain evidence="1 2">AS_MEX2019</strain>
        <tissue evidence="1">Muscle</tissue>
    </source>
</reference>
<dbReference type="Proteomes" id="UP001469553">
    <property type="component" value="Unassembled WGS sequence"/>
</dbReference>
<sequence length="108" mass="11639">MDYLLSWLHSGPLAPLASCERTWLTSTMLPSKIIQLVPPLPQVQSATPQLGNSSCCTFILLKSRQESTVSLLPPGKLYYIDYTPTKTHTSSAVSVGEGTCSAVLATNK</sequence>
<organism evidence="1 2">
    <name type="scientific">Ameca splendens</name>
    <dbReference type="NCBI Taxonomy" id="208324"/>
    <lineage>
        <taxon>Eukaryota</taxon>
        <taxon>Metazoa</taxon>
        <taxon>Chordata</taxon>
        <taxon>Craniata</taxon>
        <taxon>Vertebrata</taxon>
        <taxon>Euteleostomi</taxon>
        <taxon>Actinopterygii</taxon>
        <taxon>Neopterygii</taxon>
        <taxon>Teleostei</taxon>
        <taxon>Neoteleostei</taxon>
        <taxon>Acanthomorphata</taxon>
        <taxon>Ovalentaria</taxon>
        <taxon>Atherinomorphae</taxon>
        <taxon>Cyprinodontiformes</taxon>
        <taxon>Goodeidae</taxon>
        <taxon>Ameca</taxon>
    </lineage>
</organism>
<evidence type="ECO:0000313" key="2">
    <source>
        <dbReference type="Proteomes" id="UP001469553"/>
    </source>
</evidence>
<gene>
    <name evidence="1" type="ORF">AMECASPLE_003535</name>
</gene>
<accession>A0ABV0ZJ14</accession>
<comment type="caution">
    <text evidence="1">The sequence shown here is derived from an EMBL/GenBank/DDBJ whole genome shotgun (WGS) entry which is preliminary data.</text>
</comment>
<name>A0ABV0ZJ14_9TELE</name>
<dbReference type="EMBL" id="JAHRIP010065973">
    <property type="protein sequence ID" value="MEQ2305991.1"/>
    <property type="molecule type" value="Genomic_DNA"/>
</dbReference>